<dbReference type="Proteomes" id="UP000786811">
    <property type="component" value="Unassembled WGS sequence"/>
</dbReference>
<sequence length="72" mass="8495">MGVFYDFYQDGILDVILVEHDKATEQYHTRTFKNSLDCDTTFVRVMILTGFTNSKYPISNGICWEKEADLWY</sequence>
<organism evidence="1 2">
    <name type="scientific">Cotesia congregata</name>
    <name type="common">Parasitoid wasp</name>
    <name type="synonym">Apanteles congregatus</name>
    <dbReference type="NCBI Taxonomy" id="51543"/>
    <lineage>
        <taxon>Eukaryota</taxon>
        <taxon>Metazoa</taxon>
        <taxon>Ecdysozoa</taxon>
        <taxon>Arthropoda</taxon>
        <taxon>Hexapoda</taxon>
        <taxon>Insecta</taxon>
        <taxon>Pterygota</taxon>
        <taxon>Neoptera</taxon>
        <taxon>Endopterygota</taxon>
        <taxon>Hymenoptera</taxon>
        <taxon>Apocrita</taxon>
        <taxon>Ichneumonoidea</taxon>
        <taxon>Braconidae</taxon>
        <taxon>Microgastrinae</taxon>
        <taxon>Cotesia</taxon>
    </lineage>
</organism>
<evidence type="ECO:0000313" key="1">
    <source>
        <dbReference type="EMBL" id="CAG5071975.1"/>
    </source>
</evidence>
<dbReference type="AlphaFoldDB" id="A0A8J2E0D2"/>
<evidence type="ECO:0000313" key="2">
    <source>
        <dbReference type="Proteomes" id="UP000786811"/>
    </source>
</evidence>
<proteinExistence type="predicted"/>
<keyword evidence="2" id="KW-1185">Reference proteome</keyword>
<dbReference type="OrthoDB" id="10250728at2759"/>
<name>A0A8J2E0D2_COTCN</name>
<reference evidence="1" key="1">
    <citation type="submission" date="2021-04" db="EMBL/GenBank/DDBJ databases">
        <authorList>
            <person name="Chebbi M.A.C M."/>
        </authorList>
    </citation>
    <scope>NUCLEOTIDE SEQUENCE</scope>
</reference>
<protein>
    <submittedName>
        <fullName evidence="1">Similar to ITFG1: T-cell immunomodulatory protein (Macaca fascicularis)</fullName>
    </submittedName>
</protein>
<accession>A0A8J2E0D2</accession>
<comment type="caution">
    <text evidence="1">The sequence shown here is derived from an EMBL/GenBank/DDBJ whole genome shotgun (WGS) entry which is preliminary data.</text>
</comment>
<gene>
    <name evidence="1" type="ORF">HICCMSTLAB_LOCUS124</name>
</gene>
<dbReference type="EMBL" id="CAJNRD030000720">
    <property type="protein sequence ID" value="CAG5071975.1"/>
    <property type="molecule type" value="Genomic_DNA"/>
</dbReference>